<feature type="compositionally biased region" description="Basic and acidic residues" evidence="1">
    <location>
        <begin position="1"/>
        <end position="13"/>
    </location>
</feature>
<feature type="compositionally biased region" description="Polar residues" evidence="1">
    <location>
        <begin position="14"/>
        <end position="29"/>
    </location>
</feature>
<dbReference type="PATRIC" id="fig|49338.4.peg.1762"/>
<proteinExistence type="predicted"/>
<gene>
    <name evidence="2" type="ORF">DPCES_1640</name>
</gene>
<dbReference type="EMBL" id="LK996017">
    <property type="protein sequence ID" value="CDX01527.1"/>
    <property type="molecule type" value="Genomic_DNA"/>
</dbReference>
<feature type="region of interest" description="Disordered" evidence="1">
    <location>
        <begin position="1"/>
        <end position="32"/>
    </location>
</feature>
<dbReference type="RefSeq" id="WP_208925541.1">
    <property type="nucleotide sequence ID" value="NZ_LK996017.1"/>
</dbReference>
<reference evidence="2" key="1">
    <citation type="submission" date="2014-07" db="EMBL/GenBank/DDBJ databases">
        <authorList>
            <person name="Hornung V.Bastian."/>
        </authorList>
    </citation>
    <scope>NUCLEOTIDE SEQUENCE</scope>
    <source>
        <strain evidence="2">PCE-S</strain>
    </source>
</reference>
<dbReference type="AlphaFoldDB" id="A0A098AZI3"/>
<feature type="region of interest" description="Disordered" evidence="1">
    <location>
        <begin position="47"/>
        <end position="68"/>
    </location>
</feature>
<accession>A0A098AZI3</accession>
<name>A0A098AZI3_DESHA</name>
<protein>
    <submittedName>
        <fullName evidence="2">Uncharacterized protein</fullName>
    </submittedName>
</protein>
<organism evidence="2">
    <name type="scientific">Desulfitobacterium hafniense</name>
    <name type="common">Desulfitobacterium frappieri</name>
    <dbReference type="NCBI Taxonomy" id="49338"/>
    <lineage>
        <taxon>Bacteria</taxon>
        <taxon>Bacillati</taxon>
        <taxon>Bacillota</taxon>
        <taxon>Clostridia</taxon>
        <taxon>Eubacteriales</taxon>
        <taxon>Desulfitobacteriaceae</taxon>
        <taxon>Desulfitobacterium</taxon>
    </lineage>
</organism>
<feature type="compositionally biased region" description="Polar residues" evidence="1">
    <location>
        <begin position="57"/>
        <end position="68"/>
    </location>
</feature>
<evidence type="ECO:0000313" key="2">
    <source>
        <dbReference type="EMBL" id="CDX01527.1"/>
    </source>
</evidence>
<sequence length="68" mass="7529">MNKNDGNKSDNRKINCNNSTNAQEPSQPRSYLANLFKVPADPTDAEVERAKHFGYTPRNTGANGSFTK</sequence>
<evidence type="ECO:0000256" key="1">
    <source>
        <dbReference type="SAM" id="MobiDB-lite"/>
    </source>
</evidence>